<name>A0ABU5NDM9_9RICK</name>
<protein>
    <recommendedName>
        <fullName evidence="3">GNAT family N-acetyltransferase</fullName>
    </recommendedName>
</protein>
<evidence type="ECO:0000313" key="1">
    <source>
        <dbReference type="EMBL" id="MEA0971265.1"/>
    </source>
</evidence>
<proteinExistence type="predicted"/>
<dbReference type="Proteomes" id="UP001291687">
    <property type="component" value="Unassembled WGS sequence"/>
</dbReference>
<reference evidence="1 2" key="1">
    <citation type="submission" date="2023-03" db="EMBL/GenBank/DDBJ databases">
        <title>Host association and intracellularity evolved multiple times independently in the Rickettsiales.</title>
        <authorList>
            <person name="Castelli M."/>
            <person name="Nardi T."/>
            <person name="Gammuto L."/>
            <person name="Bellinzona G."/>
            <person name="Sabaneyeva E."/>
            <person name="Potekhin A."/>
            <person name="Serra V."/>
            <person name="Petroni G."/>
            <person name="Sassera D."/>
        </authorList>
    </citation>
    <scope>NUCLEOTIDE SEQUENCE [LARGE SCALE GENOMIC DNA]</scope>
    <source>
        <strain evidence="1 2">Sr 2-6</strain>
    </source>
</reference>
<comment type="caution">
    <text evidence="1">The sequence shown here is derived from an EMBL/GenBank/DDBJ whole genome shotgun (WGS) entry which is preliminary data.</text>
</comment>
<evidence type="ECO:0000313" key="2">
    <source>
        <dbReference type="Proteomes" id="UP001291687"/>
    </source>
</evidence>
<dbReference type="EMBL" id="JARJFB010000103">
    <property type="protein sequence ID" value="MEA0971265.1"/>
    <property type="molecule type" value="Genomic_DNA"/>
</dbReference>
<organism evidence="1 2">
    <name type="scientific">Candidatus Megaera venefica</name>
    <dbReference type="NCBI Taxonomy" id="2055910"/>
    <lineage>
        <taxon>Bacteria</taxon>
        <taxon>Pseudomonadati</taxon>
        <taxon>Pseudomonadota</taxon>
        <taxon>Alphaproteobacteria</taxon>
        <taxon>Rickettsiales</taxon>
        <taxon>Rickettsiaceae</taxon>
        <taxon>Candidatus Megaera</taxon>
    </lineage>
</organism>
<sequence length="70" mass="7657">MTDKKILQTEIIRAAKVGDVAEMCILIGQGANPFVLDHDGKSAVSYISGVINSVQMKELAKETARFLYTK</sequence>
<gene>
    <name evidence="1" type="ORF">Megvenef_01240</name>
</gene>
<accession>A0ABU5NDM9</accession>
<evidence type="ECO:0008006" key="3">
    <source>
        <dbReference type="Google" id="ProtNLM"/>
    </source>
</evidence>
<keyword evidence="2" id="KW-1185">Reference proteome</keyword>
<dbReference type="RefSeq" id="WP_322777169.1">
    <property type="nucleotide sequence ID" value="NZ_JARJFB010000103.1"/>
</dbReference>